<name>A0A818MI28_9BILA</name>
<reference evidence="6" key="1">
    <citation type="submission" date="2021-02" db="EMBL/GenBank/DDBJ databases">
        <authorList>
            <person name="Nowell W R."/>
        </authorList>
    </citation>
    <scope>NUCLEOTIDE SEQUENCE</scope>
</reference>
<dbReference type="PANTHER" id="PTHR23206">
    <property type="entry name" value="MASK PROTEIN"/>
    <property type="match status" value="1"/>
</dbReference>
<dbReference type="Proteomes" id="UP000663823">
    <property type="component" value="Unassembled WGS sequence"/>
</dbReference>
<feature type="repeat" description="ANK" evidence="3">
    <location>
        <begin position="265"/>
        <end position="293"/>
    </location>
</feature>
<organism evidence="6 7">
    <name type="scientific">Rotaria sordida</name>
    <dbReference type="NCBI Taxonomy" id="392033"/>
    <lineage>
        <taxon>Eukaryota</taxon>
        <taxon>Metazoa</taxon>
        <taxon>Spiralia</taxon>
        <taxon>Gnathifera</taxon>
        <taxon>Rotifera</taxon>
        <taxon>Eurotatoria</taxon>
        <taxon>Bdelloidea</taxon>
        <taxon>Philodinida</taxon>
        <taxon>Philodinidae</taxon>
        <taxon>Rotaria</taxon>
    </lineage>
</organism>
<evidence type="ECO:0000256" key="2">
    <source>
        <dbReference type="ARBA" id="ARBA00023043"/>
    </source>
</evidence>
<dbReference type="AlphaFoldDB" id="A0A818MI28"/>
<dbReference type="Pfam" id="PF12796">
    <property type="entry name" value="Ank_2"/>
    <property type="match status" value="2"/>
</dbReference>
<dbReference type="InterPro" id="IPR000626">
    <property type="entry name" value="Ubiquitin-like_dom"/>
</dbReference>
<dbReference type="EMBL" id="CAJOAX010000424">
    <property type="protein sequence ID" value="CAF3588415.1"/>
    <property type="molecule type" value="Genomic_DNA"/>
</dbReference>
<dbReference type="PROSITE" id="PS50088">
    <property type="entry name" value="ANK_REPEAT"/>
    <property type="match status" value="2"/>
</dbReference>
<evidence type="ECO:0000259" key="5">
    <source>
        <dbReference type="PROSITE" id="PS50053"/>
    </source>
</evidence>
<evidence type="ECO:0000313" key="7">
    <source>
        <dbReference type="Proteomes" id="UP000663823"/>
    </source>
</evidence>
<evidence type="ECO:0000256" key="3">
    <source>
        <dbReference type="PROSITE-ProRule" id="PRU00023"/>
    </source>
</evidence>
<dbReference type="SUPFAM" id="SSF54236">
    <property type="entry name" value="Ubiquitin-like"/>
    <property type="match status" value="1"/>
</dbReference>
<feature type="region of interest" description="Disordered" evidence="4">
    <location>
        <begin position="487"/>
        <end position="516"/>
    </location>
</feature>
<dbReference type="InterPro" id="IPR029071">
    <property type="entry name" value="Ubiquitin-like_domsf"/>
</dbReference>
<feature type="domain" description="Ubiquitin-like" evidence="5">
    <location>
        <begin position="13"/>
        <end position="91"/>
    </location>
</feature>
<dbReference type="InterPro" id="IPR051631">
    <property type="entry name" value="Ankyrin-KH/SAM_domain"/>
</dbReference>
<proteinExistence type="predicted"/>
<dbReference type="GO" id="GO:0005737">
    <property type="term" value="C:cytoplasm"/>
    <property type="evidence" value="ECO:0007669"/>
    <property type="project" value="TreeGrafter"/>
</dbReference>
<protein>
    <recommendedName>
        <fullName evidence="5">Ubiquitin-like domain-containing protein</fullName>
    </recommendedName>
</protein>
<keyword evidence="2 3" id="KW-0040">ANK repeat</keyword>
<dbReference type="GO" id="GO:0045087">
    <property type="term" value="P:innate immune response"/>
    <property type="evidence" value="ECO:0007669"/>
    <property type="project" value="TreeGrafter"/>
</dbReference>
<dbReference type="SMART" id="SM00248">
    <property type="entry name" value="ANK"/>
    <property type="match status" value="6"/>
</dbReference>
<dbReference type="PROSITE" id="PS50297">
    <property type="entry name" value="ANK_REP_REGION"/>
    <property type="match status" value="2"/>
</dbReference>
<dbReference type="InterPro" id="IPR002110">
    <property type="entry name" value="Ankyrin_rpt"/>
</dbReference>
<evidence type="ECO:0000256" key="1">
    <source>
        <dbReference type="ARBA" id="ARBA00022737"/>
    </source>
</evidence>
<dbReference type="PROSITE" id="PS50053">
    <property type="entry name" value="UBIQUITIN_2"/>
    <property type="match status" value="1"/>
</dbReference>
<dbReference type="Gene3D" id="3.10.20.90">
    <property type="entry name" value="Phosphatidylinositol 3-kinase Catalytic Subunit, Chain A, domain 1"/>
    <property type="match status" value="1"/>
</dbReference>
<dbReference type="SUPFAM" id="SSF48403">
    <property type="entry name" value="Ankyrin repeat"/>
    <property type="match status" value="1"/>
</dbReference>
<dbReference type="PANTHER" id="PTHR23206:SF7">
    <property type="entry name" value="PROTEIN KINASE DOMAIN-CONTAINING PROTEIN"/>
    <property type="match status" value="1"/>
</dbReference>
<gene>
    <name evidence="6" type="ORF">OTI717_LOCUS6178</name>
</gene>
<keyword evidence="1" id="KW-0677">Repeat</keyword>
<evidence type="ECO:0000313" key="6">
    <source>
        <dbReference type="EMBL" id="CAF3588415.1"/>
    </source>
</evidence>
<evidence type="ECO:0000256" key="4">
    <source>
        <dbReference type="SAM" id="MobiDB-lite"/>
    </source>
</evidence>
<sequence length="516" mass="58945">MTNTDIKSRFYIVHLEVAHGSDRYDIHLHMEHSPLVRDLMEEVEKKARVTMMNQQLLYRGQRLHMTPDEPLENFGLFNGNRIILVGEKLTGIEDEHFRRLLSVEKDVKVINDVIELVCRDFENLKQSQQSRDRCEQLLRDLQSHGERCRSDLKTFQSIASNLKIEQSEIDAYRKKNQVNALIQKMGFGLSKLQLMVKAIENQDASELRTVIKDLSSIEIRNLCKSYVPSDEYLCTILHYVAWQDNPDLLAPLLDYVDELEMRDGHGWTPLMTAVNRGSKQNVRMLLARGAQIDCDWVGGMSLVADAMNFGDVELITILMDHGARVAPTPDMLDDSQNENAFYLLHYAVDDGYYDIAKLLIEKGKIPMNTLDQSGWSPMHLAAGHNNIDILTLLIEKGADINVKDSDGNTPLAWARELDATEAVDELQARGGIADKIWHGEKPELKTLEEREQEAIAEDNDDQDAEEKKLEAKINGIEHDRFEIEVEDTKLKAPKYPNGKDFNIADGLQRQRSDETY</sequence>
<dbReference type="InterPro" id="IPR036770">
    <property type="entry name" value="Ankyrin_rpt-contain_sf"/>
</dbReference>
<feature type="repeat" description="ANK" evidence="3">
    <location>
        <begin position="373"/>
        <end position="405"/>
    </location>
</feature>
<accession>A0A818MI28</accession>
<dbReference type="Gene3D" id="1.25.40.20">
    <property type="entry name" value="Ankyrin repeat-containing domain"/>
    <property type="match status" value="2"/>
</dbReference>
<comment type="caution">
    <text evidence="6">The sequence shown here is derived from an EMBL/GenBank/DDBJ whole genome shotgun (WGS) entry which is preliminary data.</text>
</comment>